<protein>
    <submittedName>
        <fullName evidence="2">Uncharacterized protein</fullName>
    </submittedName>
</protein>
<dbReference type="Proteomes" id="UP000018144">
    <property type="component" value="Unassembled WGS sequence"/>
</dbReference>
<dbReference type="OrthoDB" id="10580811at2759"/>
<feature type="transmembrane region" description="Helical" evidence="1">
    <location>
        <begin position="28"/>
        <end position="52"/>
    </location>
</feature>
<name>U4LHN4_PYROM</name>
<dbReference type="AlphaFoldDB" id="U4LHN4"/>
<evidence type="ECO:0000313" key="3">
    <source>
        <dbReference type="Proteomes" id="UP000018144"/>
    </source>
</evidence>
<gene>
    <name evidence="2" type="ORF">PCON_11265</name>
</gene>
<proteinExistence type="predicted"/>
<keyword evidence="1" id="KW-0812">Transmembrane</keyword>
<reference evidence="2 3" key="1">
    <citation type="journal article" date="2013" name="PLoS Genet.">
        <title>The genome and development-dependent transcriptomes of Pyronema confluens: a window into fungal evolution.</title>
        <authorList>
            <person name="Traeger S."/>
            <person name="Altegoer F."/>
            <person name="Freitag M."/>
            <person name="Gabaldon T."/>
            <person name="Kempken F."/>
            <person name="Kumar A."/>
            <person name="Marcet-Houben M."/>
            <person name="Poggeler S."/>
            <person name="Stajich J.E."/>
            <person name="Nowrousian M."/>
        </authorList>
    </citation>
    <scope>NUCLEOTIDE SEQUENCE [LARGE SCALE GENOMIC DNA]</scope>
    <source>
        <strain evidence="3">CBS 100304</strain>
        <tissue evidence="2">Vegetative mycelium</tissue>
    </source>
</reference>
<dbReference type="EMBL" id="HF935630">
    <property type="protein sequence ID" value="CCX11671.1"/>
    <property type="molecule type" value="Genomic_DNA"/>
</dbReference>
<keyword evidence="3" id="KW-1185">Reference proteome</keyword>
<evidence type="ECO:0000256" key="1">
    <source>
        <dbReference type="SAM" id="Phobius"/>
    </source>
</evidence>
<accession>U4LHN4</accession>
<sequence>MLDINAKPPGWGPTDDTLFTSLRKVTPYILNSLFKICFLAILIPIVWTLIMWNVERIIYPKKVVKPVPMEHWNKKMGFAEK</sequence>
<organism evidence="2 3">
    <name type="scientific">Pyronema omphalodes (strain CBS 100304)</name>
    <name type="common">Pyronema confluens</name>
    <dbReference type="NCBI Taxonomy" id="1076935"/>
    <lineage>
        <taxon>Eukaryota</taxon>
        <taxon>Fungi</taxon>
        <taxon>Dikarya</taxon>
        <taxon>Ascomycota</taxon>
        <taxon>Pezizomycotina</taxon>
        <taxon>Pezizomycetes</taxon>
        <taxon>Pezizales</taxon>
        <taxon>Pyronemataceae</taxon>
        <taxon>Pyronema</taxon>
    </lineage>
</organism>
<keyword evidence="1" id="KW-0472">Membrane</keyword>
<evidence type="ECO:0000313" key="2">
    <source>
        <dbReference type="EMBL" id="CCX11671.1"/>
    </source>
</evidence>
<keyword evidence="1" id="KW-1133">Transmembrane helix</keyword>